<dbReference type="Proteomes" id="UP000465810">
    <property type="component" value="Unassembled WGS sequence"/>
</dbReference>
<proteinExistence type="predicted"/>
<protein>
    <recommendedName>
        <fullName evidence="2">Alpha-L-arabinofuranosidase B catalytic domain-containing protein</fullName>
    </recommendedName>
</protein>
<dbReference type="GO" id="GO:0016788">
    <property type="term" value="F:hydrolase activity, acting on ester bonds"/>
    <property type="evidence" value="ECO:0007669"/>
    <property type="project" value="UniProtKB-ARBA"/>
</dbReference>
<evidence type="ECO:0000313" key="4">
    <source>
        <dbReference type="Proteomes" id="UP000465810"/>
    </source>
</evidence>
<dbReference type="CDD" id="cd00229">
    <property type="entry name" value="SGNH_hydrolase"/>
    <property type="match status" value="1"/>
</dbReference>
<keyword evidence="1" id="KW-0175">Coiled coil</keyword>
<dbReference type="EMBL" id="WVTD01000017">
    <property type="protein sequence ID" value="MYL99565.1"/>
    <property type="molecule type" value="Genomic_DNA"/>
</dbReference>
<dbReference type="GO" id="GO:0046556">
    <property type="term" value="F:alpha-L-arabinofuranosidase activity"/>
    <property type="evidence" value="ECO:0007669"/>
    <property type="project" value="InterPro"/>
</dbReference>
<accession>A0A7X4K8U0</accession>
<sequence>MPAIDEARDEAVAAVQTEGASQVAQATAQRELAEAAAALSEENADAAKNALTSGPRPLELVQGIYGIVGTVRFVSTYLGPLVRLRRSSDNTERDFGPAAGGDWVDTAEITAWLAGATASVKTFYDQRGFKHWTQTSNATQPALTISGTFAWATFTAQQNFQPTAAWGGFARYKDAVSYSLLAKVDAAFTTGRPIVWFSQGTAGTARRVALEIDSDLRVRGNSTTHDNFTGGYLTPQSDPLILNTWFRVLHRTNFRGGANSVIANGLEKSIVMNEVVKTPDTSSLSVRFNNTNPSGLPISIAGFVAWDRQLTNDEATFADAELAKYAPGYVAPTVPPLIWLFGDSRFQETQIPDPNQRIQKVLADSFNPYRRVQNQAVAGTVITSARDALLSRTIGASEVVLVQSGINTDLEDTDANHSAYISQFQEMYDYMPAGKRIGFNTVVPQQSAVTGTSRNTNITAFNNLLRAAFPNNTIELAQAMSTYGGNTTGAPPAAISNDDLHPNALGVSAVVAPTQKAFIESKGW</sequence>
<dbReference type="GO" id="GO:0031221">
    <property type="term" value="P:arabinan metabolic process"/>
    <property type="evidence" value="ECO:0007669"/>
    <property type="project" value="InterPro"/>
</dbReference>
<gene>
    <name evidence="3" type="ORF">GR702_17525</name>
</gene>
<feature type="coiled-coil region" evidence="1">
    <location>
        <begin position="23"/>
        <end position="50"/>
    </location>
</feature>
<keyword evidence="4" id="KW-1185">Reference proteome</keyword>
<dbReference type="SUPFAM" id="SSF52266">
    <property type="entry name" value="SGNH hydrolase"/>
    <property type="match status" value="1"/>
</dbReference>
<organism evidence="3 4">
    <name type="scientific">Novosphingobium silvae</name>
    <dbReference type="NCBI Taxonomy" id="2692619"/>
    <lineage>
        <taxon>Bacteria</taxon>
        <taxon>Pseudomonadati</taxon>
        <taxon>Pseudomonadota</taxon>
        <taxon>Alphaproteobacteria</taxon>
        <taxon>Sphingomonadales</taxon>
        <taxon>Sphingomonadaceae</taxon>
        <taxon>Novosphingobium</taxon>
    </lineage>
</organism>
<evidence type="ECO:0000256" key="1">
    <source>
        <dbReference type="SAM" id="Coils"/>
    </source>
</evidence>
<name>A0A7X4K8U0_9SPHN</name>
<evidence type="ECO:0000313" key="3">
    <source>
        <dbReference type="EMBL" id="MYL99565.1"/>
    </source>
</evidence>
<dbReference type="Gene3D" id="3.40.50.1110">
    <property type="entry name" value="SGNH hydrolase"/>
    <property type="match status" value="1"/>
</dbReference>
<dbReference type="Gene3D" id="2.60.120.200">
    <property type="match status" value="1"/>
</dbReference>
<evidence type="ECO:0000259" key="2">
    <source>
        <dbReference type="Pfam" id="PF09206"/>
    </source>
</evidence>
<feature type="domain" description="Alpha-L-arabinofuranosidase B catalytic" evidence="2">
    <location>
        <begin position="72"/>
        <end position="133"/>
    </location>
</feature>
<dbReference type="InterPro" id="IPR015289">
    <property type="entry name" value="A-L-arabinofuranosidase_B_cat"/>
</dbReference>
<reference evidence="3 4" key="1">
    <citation type="submission" date="2019-12" db="EMBL/GenBank/DDBJ databases">
        <authorList>
            <person name="Feng G."/>
            <person name="Zhu H."/>
        </authorList>
    </citation>
    <scope>NUCLEOTIDE SEQUENCE [LARGE SCALE GENOMIC DNA]</scope>
    <source>
        <strain evidence="3 4">FGD1</strain>
    </source>
</reference>
<comment type="caution">
    <text evidence="3">The sequence shown here is derived from an EMBL/GenBank/DDBJ whole genome shotgun (WGS) entry which is preliminary data.</text>
</comment>
<dbReference type="AlphaFoldDB" id="A0A7X4K8U0"/>
<dbReference type="Pfam" id="PF09206">
    <property type="entry name" value="ArabFuran-catal"/>
    <property type="match status" value="1"/>
</dbReference>
<dbReference type="InterPro" id="IPR036514">
    <property type="entry name" value="SGNH_hydro_sf"/>
</dbReference>